<keyword evidence="2" id="KW-0520">NAD</keyword>
<dbReference type="Proteomes" id="UP001149074">
    <property type="component" value="Unassembled WGS sequence"/>
</dbReference>
<name>A0A9W9EYU4_9EURO</name>
<protein>
    <submittedName>
        <fullName evidence="3">Uncharacterized protein</fullName>
    </submittedName>
</protein>
<dbReference type="SUPFAM" id="SSF56327">
    <property type="entry name" value="LDH C-terminal domain-like"/>
    <property type="match status" value="1"/>
</dbReference>
<comment type="caution">
    <text evidence="3">The sequence shown here is derived from an EMBL/GenBank/DDBJ whole genome shotgun (WGS) entry which is preliminary data.</text>
</comment>
<dbReference type="OrthoDB" id="4508455at2759"/>
<dbReference type="PANTHER" id="PTHR11540">
    <property type="entry name" value="MALATE AND LACTATE DEHYDROGENASE"/>
    <property type="match status" value="1"/>
</dbReference>
<reference evidence="3" key="1">
    <citation type="submission" date="2022-11" db="EMBL/GenBank/DDBJ databases">
        <authorList>
            <person name="Petersen C."/>
        </authorList>
    </citation>
    <scope>NUCLEOTIDE SEQUENCE</scope>
    <source>
        <strain evidence="3">IBT 30761</strain>
    </source>
</reference>
<keyword evidence="4" id="KW-1185">Reference proteome</keyword>
<dbReference type="EMBL" id="JAPQKI010000009">
    <property type="protein sequence ID" value="KAJ5090371.1"/>
    <property type="molecule type" value="Genomic_DNA"/>
</dbReference>
<dbReference type="Gene3D" id="3.90.110.10">
    <property type="entry name" value="Lactate dehydrogenase/glycoside hydrolase, family 4, C-terminal"/>
    <property type="match status" value="1"/>
</dbReference>
<evidence type="ECO:0000313" key="3">
    <source>
        <dbReference type="EMBL" id="KAJ5090371.1"/>
    </source>
</evidence>
<dbReference type="Gene3D" id="3.40.50.720">
    <property type="entry name" value="NAD(P)-binding Rossmann-like Domain"/>
    <property type="match status" value="1"/>
</dbReference>
<accession>A0A9W9EYU4</accession>
<dbReference type="GeneID" id="81360525"/>
<proteinExistence type="predicted"/>
<dbReference type="RefSeq" id="XP_056472352.1">
    <property type="nucleotide sequence ID" value="XM_056621546.1"/>
</dbReference>
<evidence type="ECO:0000313" key="4">
    <source>
        <dbReference type="Proteomes" id="UP001149074"/>
    </source>
</evidence>
<dbReference type="InterPro" id="IPR015955">
    <property type="entry name" value="Lactate_DH/Glyco_Ohase_4_C"/>
</dbReference>
<organism evidence="3 4">
    <name type="scientific">Penicillium argentinense</name>
    <dbReference type="NCBI Taxonomy" id="1131581"/>
    <lineage>
        <taxon>Eukaryota</taxon>
        <taxon>Fungi</taxon>
        <taxon>Dikarya</taxon>
        <taxon>Ascomycota</taxon>
        <taxon>Pezizomycotina</taxon>
        <taxon>Eurotiomycetes</taxon>
        <taxon>Eurotiomycetidae</taxon>
        <taxon>Eurotiales</taxon>
        <taxon>Aspergillaceae</taxon>
        <taxon>Penicillium</taxon>
    </lineage>
</organism>
<dbReference type="PANTHER" id="PTHR11540:SF16">
    <property type="entry name" value="MALATE DEHYDROGENASE, MITOCHONDRIAL"/>
    <property type="match status" value="1"/>
</dbReference>
<sequence length="153" mass="17319">MVKSPCWMPPARSEHRSVSFAKHNLFDDIFIYDVVHTPGIATDLMHIDTKAKVTEHLPADEGFKKSLKGADIVVLVLTGLDQCIDYSRYFRKVRWDMFWAETRALRTSLSVIGGHSGATNLPLYSQAKSAVNLDDQTLAAVIHRMFERNEGKR</sequence>
<gene>
    <name evidence="3" type="ORF">N7532_009055</name>
</gene>
<keyword evidence="1" id="KW-0560">Oxidoreductase</keyword>
<dbReference type="GO" id="GO:0030060">
    <property type="term" value="F:L-malate dehydrogenase (NAD+) activity"/>
    <property type="evidence" value="ECO:0007669"/>
    <property type="project" value="TreeGrafter"/>
</dbReference>
<dbReference type="GO" id="GO:0005829">
    <property type="term" value="C:cytosol"/>
    <property type="evidence" value="ECO:0007669"/>
    <property type="project" value="TreeGrafter"/>
</dbReference>
<dbReference type="AlphaFoldDB" id="A0A9W9EYU4"/>
<evidence type="ECO:0000256" key="2">
    <source>
        <dbReference type="ARBA" id="ARBA00023027"/>
    </source>
</evidence>
<reference evidence="3" key="2">
    <citation type="journal article" date="2023" name="IMA Fungus">
        <title>Comparative genomic study of the Penicillium genus elucidates a diverse pangenome and 15 lateral gene transfer events.</title>
        <authorList>
            <person name="Petersen C."/>
            <person name="Sorensen T."/>
            <person name="Nielsen M.R."/>
            <person name="Sondergaard T.E."/>
            <person name="Sorensen J.L."/>
            <person name="Fitzpatrick D.A."/>
            <person name="Frisvad J.C."/>
            <person name="Nielsen K.L."/>
        </authorList>
    </citation>
    <scope>NUCLEOTIDE SEQUENCE</scope>
    <source>
        <strain evidence="3">IBT 30761</strain>
    </source>
</reference>
<evidence type="ECO:0000256" key="1">
    <source>
        <dbReference type="ARBA" id="ARBA00023002"/>
    </source>
</evidence>